<comment type="caution">
    <text evidence="1">The sequence shown here is derived from an EMBL/GenBank/DDBJ whole genome shotgun (WGS) entry which is preliminary data.</text>
</comment>
<dbReference type="GO" id="GO:0003964">
    <property type="term" value="F:RNA-directed DNA polymerase activity"/>
    <property type="evidence" value="ECO:0007669"/>
    <property type="project" value="UniProtKB-KW"/>
</dbReference>
<evidence type="ECO:0000313" key="2">
    <source>
        <dbReference type="Proteomes" id="UP000265520"/>
    </source>
</evidence>
<feature type="non-terminal residue" evidence="1">
    <location>
        <position position="64"/>
    </location>
</feature>
<dbReference type="SUPFAM" id="SSF56672">
    <property type="entry name" value="DNA/RNA polymerases"/>
    <property type="match status" value="1"/>
</dbReference>
<reference evidence="1 2" key="1">
    <citation type="journal article" date="2018" name="Front. Plant Sci.">
        <title>Red Clover (Trifolium pratense) and Zigzag Clover (T. medium) - A Picture of Genomic Similarities and Differences.</title>
        <authorList>
            <person name="Dluhosova J."/>
            <person name="Istvanek J."/>
            <person name="Nedelnik J."/>
            <person name="Repkova J."/>
        </authorList>
    </citation>
    <scope>NUCLEOTIDE SEQUENCE [LARGE SCALE GENOMIC DNA]</scope>
    <source>
        <strain evidence="2">cv. 10/8</strain>
        <tissue evidence="1">Leaf</tissue>
    </source>
</reference>
<proteinExistence type="predicted"/>
<keyword evidence="1" id="KW-0695">RNA-directed DNA polymerase</keyword>
<sequence length="64" mass="7449">MCIDYRRLNSATRKDHLPLPFIDQMLERLAGKAYYCFLDGNSRYNQIVVDPADQEKMAFTCPFG</sequence>
<dbReference type="Proteomes" id="UP000265520">
    <property type="component" value="Unassembled WGS sequence"/>
</dbReference>
<dbReference type="InterPro" id="IPR053134">
    <property type="entry name" value="RNA-dir_DNA_polymerase"/>
</dbReference>
<dbReference type="AlphaFoldDB" id="A0A392SC97"/>
<dbReference type="Gene3D" id="3.10.10.10">
    <property type="entry name" value="HIV Type 1 Reverse Transcriptase, subunit A, domain 1"/>
    <property type="match status" value="1"/>
</dbReference>
<organism evidence="1 2">
    <name type="scientific">Trifolium medium</name>
    <dbReference type="NCBI Taxonomy" id="97028"/>
    <lineage>
        <taxon>Eukaryota</taxon>
        <taxon>Viridiplantae</taxon>
        <taxon>Streptophyta</taxon>
        <taxon>Embryophyta</taxon>
        <taxon>Tracheophyta</taxon>
        <taxon>Spermatophyta</taxon>
        <taxon>Magnoliopsida</taxon>
        <taxon>eudicotyledons</taxon>
        <taxon>Gunneridae</taxon>
        <taxon>Pentapetalae</taxon>
        <taxon>rosids</taxon>
        <taxon>fabids</taxon>
        <taxon>Fabales</taxon>
        <taxon>Fabaceae</taxon>
        <taxon>Papilionoideae</taxon>
        <taxon>50 kb inversion clade</taxon>
        <taxon>NPAAA clade</taxon>
        <taxon>Hologalegina</taxon>
        <taxon>IRL clade</taxon>
        <taxon>Trifolieae</taxon>
        <taxon>Trifolium</taxon>
    </lineage>
</organism>
<dbReference type="PANTHER" id="PTHR24559:SF444">
    <property type="entry name" value="REVERSE TRANSCRIPTASE DOMAIN-CONTAINING PROTEIN"/>
    <property type="match status" value="1"/>
</dbReference>
<dbReference type="Gene3D" id="3.30.70.270">
    <property type="match status" value="1"/>
</dbReference>
<dbReference type="EMBL" id="LXQA010352246">
    <property type="protein sequence ID" value="MCI46062.1"/>
    <property type="molecule type" value="Genomic_DNA"/>
</dbReference>
<name>A0A392SC97_9FABA</name>
<keyword evidence="2" id="KW-1185">Reference proteome</keyword>
<dbReference type="PANTHER" id="PTHR24559">
    <property type="entry name" value="TRANSPOSON TY3-I GAG-POL POLYPROTEIN"/>
    <property type="match status" value="1"/>
</dbReference>
<accession>A0A392SC97</accession>
<dbReference type="InterPro" id="IPR043128">
    <property type="entry name" value="Rev_trsase/Diguanyl_cyclase"/>
</dbReference>
<evidence type="ECO:0000313" key="1">
    <source>
        <dbReference type="EMBL" id="MCI46062.1"/>
    </source>
</evidence>
<keyword evidence="1" id="KW-0808">Transferase</keyword>
<dbReference type="InterPro" id="IPR043502">
    <property type="entry name" value="DNA/RNA_pol_sf"/>
</dbReference>
<protein>
    <submittedName>
        <fullName evidence="1">Reverse transcriptase</fullName>
    </submittedName>
</protein>
<keyword evidence="1" id="KW-0548">Nucleotidyltransferase</keyword>